<comment type="caution">
    <text evidence="1">The sequence shown here is derived from an EMBL/GenBank/DDBJ whole genome shotgun (WGS) entry which is preliminary data.</text>
</comment>
<evidence type="ECO:0000313" key="1">
    <source>
        <dbReference type="EMBL" id="KKL53906.1"/>
    </source>
</evidence>
<protein>
    <submittedName>
        <fullName evidence="1">Uncharacterized protein</fullName>
    </submittedName>
</protein>
<dbReference type="AlphaFoldDB" id="A0A0F9DJA3"/>
<reference evidence="1" key="1">
    <citation type="journal article" date="2015" name="Nature">
        <title>Complex archaea that bridge the gap between prokaryotes and eukaryotes.</title>
        <authorList>
            <person name="Spang A."/>
            <person name="Saw J.H."/>
            <person name="Jorgensen S.L."/>
            <person name="Zaremba-Niedzwiedzka K."/>
            <person name="Martijn J."/>
            <person name="Lind A.E."/>
            <person name="van Eijk R."/>
            <person name="Schleper C."/>
            <person name="Guy L."/>
            <person name="Ettema T.J."/>
        </authorList>
    </citation>
    <scope>NUCLEOTIDE SEQUENCE</scope>
</reference>
<organism evidence="1">
    <name type="scientific">marine sediment metagenome</name>
    <dbReference type="NCBI Taxonomy" id="412755"/>
    <lineage>
        <taxon>unclassified sequences</taxon>
        <taxon>metagenomes</taxon>
        <taxon>ecological metagenomes</taxon>
    </lineage>
</organism>
<dbReference type="EMBL" id="LAZR01031386">
    <property type="protein sequence ID" value="KKL53906.1"/>
    <property type="molecule type" value="Genomic_DNA"/>
</dbReference>
<gene>
    <name evidence="1" type="ORF">LCGC14_2270770</name>
</gene>
<name>A0A0F9DJA3_9ZZZZ</name>
<sequence>MTGKKVSRSYIVTFRVYRKSSFPTVSQVKQLIHIGQCEVTPFKGMTVKVRKK</sequence>
<accession>A0A0F9DJA3</accession>
<proteinExistence type="predicted"/>